<sequence length="224" mass="23609">MWLGEVVRALGMLGLLLGMFYAGASVTNAVLLYNDPEFTSAVTWVRVFDVLPIVAFTALLSGRRTSAKIAAFMAAVVPAVTVVEQPGWVLWWALFQLPSIVTFVCLCLGFHREAPTPPARRLAWWGGGAVLLGLAGGLIGVAGLLTVVVGVVITRVVAYRRDDVVLGRALSLFAVLMLAPVALLAQAVYGGGRLIVPALVAAALLIVSAAAPVRRVRAPGFRLP</sequence>
<feature type="transmembrane region" description="Helical" evidence="1">
    <location>
        <begin position="12"/>
        <end position="32"/>
    </location>
</feature>
<keyword evidence="1" id="KW-1133">Transmembrane helix</keyword>
<name>A0ABX1FK54_9PSEU</name>
<feature type="transmembrane region" description="Helical" evidence="1">
    <location>
        <begin position="89"/>
        <end position="110"/>
    </location>
</feature>
<evidence type="ECO:0000313" key="3">
    <source>
        <dbReference type="Proteomes" id="UP001515943"/>
    </source>
</evidence>
<feature type="transmembrane region" description="Helical" evidence="1">
    <location>
        <begin position="165"/>
        <end position="185"/>
    </location>
</feature>
<dbReference type="Proteomes" id="UP001515943">
    <property type="component" value="Unassembled WGS sequence"/>
</dbReference>
<protein>
    <submittedName>
        <fullName evidence="2">Uncharacterized protein</fullName>
    </submittedName>
</protein>
<feature type="transmembrane region" description="Helical" evidence="1">
    <location>
        <begin position="122"/>
        <end position="153"/>
    </location>
</feature>
<proteinExistence type="predicted"/>
<feature type="transmembrane region" description="Helical" evidence="1">
    <location>
        <begin position="38"/>
        <end position="60"/>
    </location>
</feature>
<evidence type="ECO:0000313" key="2">
    <source>
        <dbReference type="EMBL" id="NKE59310.1"/>
    </source>
</evidence>
<dbReference type="EMBL" id="VSRL01000079">
    <property type="protein sequence ID" value="NKE59310.1"/>
    <property type="molecule type" value="Genomic_DNA"/>
</dbReference>
<feature type="transmembrane region" description="Helical" evidence="1">
    <location>
        <begin position="194"/>
        <end position="213"/>
    </location>
</feature>
<keyword evidence="1" id="KW-0472">Membrane</keyword>
<evidence type="ECO:0000256" key="1">
    <source>
        <dbReference type="SAM" id="Phobius"/>
    </source>
</evidence>
<gene>
    <name evidence="2" type="ORF">FXN61_21835</name>
</gene>
<reference evidence="2 3" key="1">
    <citation type="submission" date="2019-08" db="EMBL/GenBank/DDBJ databases">
        <title>Lentzea from Indian Himalayas.</title>
        <authorList>
            <person name="Mandal S."/>
            <person name="Mallick Gupta A."/>
            <person name="Maiti P.K."/>
            <person name="Sarkar J."/>
            <person name="Mandal S."/>
        </authorList>
    </citation>
    <scope>NUCLEOTIDE SEQUENCE [LARGE SCALE GENOMIC DNA]</scope>
    <source>
        <strain evidence="2 3">PSKA42</strain>
    </source>
</reference>
<keyword evidence="1" id="KW-0812">Transmembrane</keyword>
<accession>A0ABX1FK54</accession>
<keyword evidence="3" id="KW-1185">Reference proteome</keyword>
<comment type="caution">
    <text evidence="2">The sequence shown here is derived from an EMBL/GenBank/DDBJ whole genome shotgun (WGS) entry which is preliminary data.</text>
</comment>
<dbReference type="RefSeq" id="WP_167975968.1">
    <property type="nucleotide sequence ID" value="NZ_VSRL01000079.1"/>
</dbReference>
<organism evidence="2 3">
    <name type="scientific">Lentzea indica</name>
    <dbReference type="NCBI Taxonomy" id="2604800"/>
    <lineage>
        <taxon>Bacteria</taxon>
        <taxon>Bacillati</taxon>
        <taxon>Actinomycetota</taxon>
        <taxon>Actinomycetes</taxon>
        <taxon>Pseudonocardiales</taxon>
        <taxon>Pseudonocardiaceae</taxon>
        <taxon>Lentzea</taxon>
    </lineage>
</organism>